<dbReference type="InterPro" id="IPR045265">
    <property type="entry name" value="AIR12_DOMON"/>
</dbReference>
<evidence type="ECO:0000313" key="7">
    <source>
        <dbReference type="EMBL" id="KMZ60825.1"/>
    </source>
</evidence>
<name>A0A0K9NY15_ZOSMR</name>
<organism evidence="7 8">
    <name type="scientific">Zostera marina</name>
    <name type="common">Eelgrass</name>
    <dbReference type="NCBI Taxonomy" id="29655"/>
    <lineage>
        <taxon>Eukaryota</taxon>
        <taxon>Viridiplantae</taxon>
        <taxon>Streptophyta</taxon>
        <taxon>Embryophyta</taxon>
        <taxon>Tracheophyta</taxon>
        <taxon>Spermatophyta</taxon>
        <taxon>Magnoliopsida</taxon>
        <taxon>Liliopsida</taxon>
        <taxon>Zosteraceae</taxon>
        <taxon>Zostera</taxon>
    </lineage>
</organism>
<dbReference type="Proteomes" id="UP000036987">
    <property type="component" value="Unassembled WGS sequence"/>
</dbReference>
<dbReference type="InterPro" id="IPR005018">
    <property type="entry name" value="DOMON_domain"/>
</dbReference>
<evidence type="ECO:0000313" key="8">
    <source>
        <dbReference type="Proteomes" id="UP000036987"/>
    </source>
</evidence>
<dbReference type="STRING" id="29655.A0A0K9NY15"/>
<dbReference type="PROSITE" id="PS50836">
    <property type="entry name" value="DOMON"/>
    <property type="match status" value="1"/>
</dbReference>
<evidence type="ECO:0000256" key="3">
    <source>
        <dbReference type="ARBA" id="ARBA00022729"/>
    </source>
</evidence>
<dbReference type="PANTHER" id="PTHR23130:SF157">
    <property type="entry name" value="AUXIN-INDUCED IN ROOT CULTURES PROTEIN 12"/>
    <property type="match status" value="1"/>
</dbReference>
<protein>
    <recommendedName>
        <fullName evidence="6">DOMON domain-containing protein</fullName>
    </recommendedName>
</protein>
<dbReference type="OrthoDB" id="19261at2759"/>
<evidence type="ECO:0000256" key="2">
    <source>
        <dbReference type="ARBA" id="ARBA00022448"/>
    </source>
</evidence>
<keyword evidence="8" id="KW-1185">Reference proteome</keyword>
<evidence type="ECO:0000259" key="6">
    <source>
        <dbReference type="PROSITE" id="PS50836"/>
    </source>
</evidence>
<comment type="subcellular location">
    <subcellularLocation>
        <location evidence="1">Membrane</location>
    </subcellularLocation>
</comment>
<keyword evidence="2" id="KW-0813">Transport</keyword>
<reference evidence="8" key="1">
    <citation type="journal article" date="2016" name="Nature">
        <title>The genome of the seagrass Zostera marina reveals angiosperm adaptation to the sea.</title>
        <authorList>
            <person name="Olsen J.L."/>
            <person name="Rouze P."/>
            <person name="Verhelst B."/>
            <person name="Lin Y.-C."/>
            <person name="Bayer T."/>
            <person name="Collen J."/>
            <person name="Dattolo E."/>
            <person name="De Paoli E."/>
            <person name="Dittami S."/>
            <person name="Maumus F."/>
            <person name="Michel G."/>
            <person name="Kersting A."/>
            <person name="Lauritano C."/>
            <person name="Lohaus R."/>
            <person name="Toepel M."/>
            <person name="Tonon T."/>
            <person name="Vanneste K."/>
            <person name="Amirebrahimi M."/>
            <person name="Brakel J."/>
            <person name="Bostroem C."/>
            <person name="Chovatia M."/>
            <person name="Grimwood J."/>
            <person name="Jenkins J.W."/>
            <person name="Jueterbock A."/>
            <person name="Mraz A."/>
            <person name="Stam W.T."/>
            <person name="Tice H."/>
            <person name="Bornberg-Bauer E."/>
            <person name="Green P.J."/>
            <person name="Pearson G.A."/>
            <person name="Procaccini G."/>
            <person name="Duarte C.M."/>
            <person name="Schmutz J."/>
            <person name="Reusch T.B.H."/>
            <person name="Van de Peer Y."/>
        </authorList>
    </citation>
    <scope>NUCLEOTIDE SEQUENCE [LARGE SCALE GENOMIC DNA]</scope>
    <source>
        <strain evidence="8">cv. Finnish</strain>
    </source>
</reference>
<dbReference type="EMBL" id="LFYR01001565">
    <property type="protein sequence ID" value="KMZ60825.1"/>
    <property type="molecule type" value="Genomic_DNA"/>
</dbReference>
<dbReference type="Pfam" id="PF04526">
    <property type="entry name" value="DUF568"/>
    <property type="match status" value="1"/>
</dbReference>
<sequence>MMVALAYLLLATVFFSATFWVQSAPTISCTNQILEVIPTGMGFTNCADLGTLESYLQWTYDNTTSKFRVAFTSTMNLDRWVAWGINPVRSGMIGAEVFGSFRAENGTVVVNRYELSNYVAAKEVQTLSTYSDSNLLADLNESLATIFVTVLLPEGTMKINITWQMGTLAGFMLHQHETKPDNINSKYELDLSDFKTPFFTGSPPPSDGSSGDEAHRHISIISLVVFVISSQNFL</sequence>
<evidence type="ECO:0000256" key="1">
    <source>
        <dbReference type="ARBA" id="ARBA00004370"/>
    </source>
</evidence>
<evidence type="ECO:0000256" key="5">
    <source>
        <dbReference type="SAM" id="SignalP"/>
    </source>
</evidence>
<keyword evidence="3 5" id="KW-0732">Signal</keyword>
<comment type="caution">
    <text evidence="7">The sequence shown here is derived from an EMBL/GenBank/DDBJ whole genome shotgun (WGS) entry which is preliminary data.</text>
</comment>
<evidence type="ECO:0000256" key="4">
    <source>
        <dbReference type="ARBA" id="ARBA00023136"/>
    </source>
</evidence>
<feature type="domain" description="DOMON" evidence="6">
    <location>
        <begin position="52"/>
        <end position="166"/>
    </location>
</feature>
<proteinExistence type="predicted"/>
<dbReference type="AlphaFoldDB" id="A0A0K9NY15"/>
<keyword evidence="4" id="KW-0472">Membrane</keyword>
<accession>A0A0K9NY15</accession>
<gene>
    <name evidence="7" type="ORF">ZOSMA_56G00560</name>
</gene>
<dbReference type="PANTHER" id="PTHR23130">
    <property type="entry name" value="CYTOCHROME B561 AND DOMON DOMAIN-CONTAINING PROTEIN"/>
    <property type="match status" value="1"/>
</dbReference>
<feature type="chain" id="PRO_5005527419" description="DOMON domain-containing protein" evidence="5">
    <location>
        <begin position="24"/>
        <end position="234"/>
    </location>
</feature>
<dbReference type="OMA" id="EICKYEN"/>
<feature type="signal peptide" evidence="5">
    <location>
        <begin position="1"/>
        <end position="23"/>
    </location>
</feature>
<dbReference type="GO" id="GO:0016020">
    <property type="term" value="C:membrane"/>
    <property type="evidence" value="ECO:0007669"/>
    <property type="project" value="UniProtKB-SubCell"/>
</dbReference>